<dbReference type="RefSeq" id="WP_034326976.1">
    <property type="nucleotide sequence ID" value="NZ_CAJTQN010000002.1"/>
</dbReference>
<dbReference type="PATRIC" id="fig|76936.10.peg.1624"/>
<dbReference type="GO" id="GO:0005576">
    <property type="term" value="C:extracellular region"/>
    <property type="evidence" value="ECO:0007669"/>
    <property type="project" value="UniProtKB-SubCell"/>
</dbReference>
<keyword evidence="5" id="KW-0964">Secreted</keyword>
<dbReference type="Pfam" id="PF06429">
    <property type="entry name" value="Flg_bbr_C"/>
    <property type="match status" value="1"/>
</dbReference>
<evidence type="ECO:0000256" key="3">
    <source>
        <dbReference type="ARBA" id="ARBA00009677"/>
    </source>
</evidence>
<dbReference type="Proteomes" id="UP000029925">
    <property type="component" value="Unassembled WGS sequence"/>
</dbReference>
<organism evidence="10 13">
    <name type="scientific">Helicobacter typhlonius</name>
    <dbReference type="NCBI Taxonomy" id="76936"/>
    <lineage>
        <taxon>Bacteria</taxon>
        <taxon>Pseudomonadati</taxon>
        <taxon>Campylobacterota</taxon>
        <taxon>Epsilonproteobacteria</taxon>
        <taxon>Campylobacterales</taxon>
        <taxon>Helicobacteraceae</taxon>
        <taxon>Helicobacter</taxon>
    </lineage>
</organism>
<dbReference type="GO" id="GO:0005198">
    <property type="term" value="F:structural molecule activity"/>
    <property type="evidence" value="ECO:0007669"/>
    <property type="project" value="InterPro"/>
</dbReference>
<evidence type="ECO:0000259" key="9">
    <source>
        <dbReference type="Pfam" id="PF22638"/>
    </source>
</evidence>
<evidence type="ECO:0000259" key="8">
    <source>
        <dbReference type="Pfam" id="PF06429"/>
    </source>
</evidence>
<evidence type="ECO:0000256" key="5">
    <source>
        <dbReference type="ARBA" id="ARBA00022525"/>
    </source>
</evidence>
<comment type="subcellular location">
    <subcellularLocation>
        <location evidence="1">Bacterial flagellum</location>
    </subcellularLocation>
    <subcellularLocation>
        <location evidence="2">Secreted</location>
    </subcellularLocation>
</comment>
<dbReference type="EMBL" id="JRPF02000002">
    <property type="protein sequence ID" value="TLD79205.1"/>
    <property type="molecule type" value="Genomic_DNA"/>
</dbReference>
<proteinExistence type="inferred from homology"/>
<evidence type="ECO:0000313" key="12">
    <source>
        <dbReference type="Proteomes" id="UP000029925"/>
    </source>
</evidence>
<feature type="coiled-coil region" evidence="7">
    <location>
        <begin position="159"/>
        <end position="219"/>
    </location>
</feature>
<sequence length="606" mass="68950">MGGILSSLNTSYTGLQAHQLMVDVTGNNIANASDEFYSRQRVLVRPERPLYYQDYNLGRGVSTETIQRIHDEFVFTRYRKAAEEAQYYDTHFTTLREASAFFPEVDGVGIYNDLEEYFNAWKDLAKNSVDPAQKQVLAKNAQVLSRNIQDTRFRLVRLQQKASEELEVTINEVNRLAKEIAHINAKLKEMEDQRELKQANELRDRRDELEYNLQTLVGANVFKNHLDSNASIHPKLADFDDEYVLNIGFGFNIVDGAMFHPIVLKKDDNHLNLNRIYFQGDDFKTVEITDKIVQGKAGSLISLYNSGAGGTRVGKIQDYINHLDIFAKGFIEATNAIYSQSATTQIRSDKLDVWSLNALVDSNYNIKTGSFDVVVYNMQGNEIGRKTIKIDEITTMNDVVRAINGNDDDNKDNNALNDIDDYFRAYYDNGSQEFNIIAKNPSQGLYVAIQDNGTNFTGAFGLNKFFEGDSAHNITLNYEYAKDATLIRPWLAPVNGNFEVANMMQQLQYDDVDFYMNKFETKQMRISEFYQYLSGRVANQTEATQRTKETKDSVLSAVKKEHLAISQVSLDEEMVNLIKFQGGYAANAKVITTIDRMIETLLGIKQ</sequence>
<dbReference type="NCBIfam" id="TIGR02492">
    <property type="entry name" value="flgK_ends"/>
    <property type="match status" value="1"/>
</dbReference>
<evidence type="ECO:0000256" key="7">
    <source>
        <dbReference type="SAM" id="Coils"/>
    </source>
</evidence>
<evidence type="ECO:0000313" key="13">
    <source>
        <dbReference type="Proteomes" id="UP000064525"/>
    </source>
</evidence>
<dbReference type="InterPro" id="IPR002371">
    <property type="entry name" value="FlgK"/>
</dbReference>
<keyword evidence="6" id="KW-0975">Bacterial flagellum</keyword>
<keyword evidence="10" id="KW-0282">Flagellum</keyword>
<dbReference type="Pfam" id="PF22638">
    <property type="entry name" value="FlgK_D1"/>
    <property type="match status" value="1"/>
</dbReference>
<dbReference type="STRING" id="76936.BN2458_PEG1663"/>
<feature type="domain" description="Flagellar basal-body/hook protein C-terminal" evidence="8">
    <location>
        <begin position="562"/>
        <end position="603"/>
    </location>
</feature>
<dbReference type="GO" id="GO:0009424">
    <property type="term" value="C:bacterial-type flagellum hook"/>
    <property type="evidence" value="ECO:0007669"/>
    <property type="project" value="InterPro"/>
</dbReference>
<dbReference type="EMBL" id="LN907858">
    <property type="protein sequence ID" value="CUU40546.1"/>
    <property type="molecule type" value="Genomic_DNA"/>
</dbReference>
<dbReference type="SUPFAM" id="SSF64518">
    <property type="entry name" value="Phase 1 flagellin"/>
    <property type="match status" value="1"/>
</dbReference>
<evidence type="ECO:0000256" key="1">
    <source>
        <dbReference type="ARBA" id="ARBA00004365"/>
    </source>
</evidence>
<protein>
    <recommendedName>
        <fullName evidence="4">Flagellar hook-associated protein 1</fullName>
    </recommendedName>
</protein>
<dbReference type="AlphaFoldDB" id="A0A099UC11"/>
<dbReference type="Proteomes" id="UP000064525">
    <property type="component" value="Chromosome I"/>
</dbReference>
<keyword evidence="7" id="KW-0175">Coiled coil</keyword>
<evidence type="ECO:0000313" key="11">
    <source>
        <dbReference type="EMBL" id="TLD79205.1"/>
    </source>
</evidence>
<keyword evidence="10" id="KW-0969">Cilium</keyword>
<reference evidence="13" key="3">
    <citation type="submission" date="2015-11" db="EMBL/GenBank/DDBJ databases">
        <authorList>
            <person name="Anvar S.Y."/>
        </authorList>
    </citation>
    <scope>NUCLEOTIDE SEQUENCE [LARGE SCALE GENOMIC DNA]</scope>
</reference>
<dbReference type="PRINTS" id="PR01005">
    <property type="entry name" value="FLGHOOKAP1"/>
</dbReference>
<gene>
    <name evidence="11" type="primary">flgK</name>
    <name evidence="10" type="ORF">BN2458_PEG1663</name>
    <name evidence="11" type="ORF">LS75_002605</name>
</gene>
<evidence type="ECO:0000313" key="10">
    <source>
        <dbReference type="EMBL" id="CUU40546.1"/>
    </source>
</evidence>
<evidence type="ECO:0000256" key="6">
    <source>
        <dbReference type="ARBA" id="ARBA00023143"/>
    </source>
</evidence>
<reference evidence="10" key="2">
    <citation type="submission" date="2015-11" db="EMBL/GenBank/DDBJ databases">
        <authorList>
            <person name="Zhang Y."/>
            <person name="Guo Z."/>
        </authorList>
    </citation>
    <scope>NUCLEOTIDE SEQUENCE</scope>
    <source>
        <strain evidence="10">1</strain>
    </source>
</reference>
<dbReference type="PANTHER" id="PTHR30033:SF1">
    <property type="entry name" value="FLAGELLAR HOOK-ASSOCIATED PROTEIN 1"/>
    <property type="match status" value="1"/>
</dbReference>
<evidence type="ECO:0000256" key="4">
    <source>
        <dbReference type="ARBA" id="ARBA00016244"/>
    </source>
</evidence>
<dbReference type="InterPro" id="IPR053927">
    <property type="entry name" value="FlgK_helical"/>
</dbReference>
<comment type="similarity">
    <text evidence="3">Belongs to the flagella basal body rod proteins family.</text>
</comment>
<dbReference type="KEGG" id="hty:BN2458_PEG1663"/>
<keyword evidence="10" id="KW-0966">Cell projection</keyword>
<keyword evidence="12" id="KW-1185">Reference proteome</keyword>
<dbReference type="InterPro" id="IPR010930">
    <property type="entry name" value="Flg_bb/hook_C_dom"/>
</dbReference>
<name>A0A099UC11_9HELI</name>
<accession>A0A099UC11</accession>
<dbReference type="GO" id="GO:0044780">
    <property type="term" value="P:bacterial-type flagellum assembly"/>
    <property type="evidence" value="ECO:0007669"/>
    <property type="project" value="InterPro"/>
</dbReference>
<feature type="domain" description="Flagellar hook-associated protein FlgK helical" evidence="9">
    <location>
        <begin position="102"/>
        <end position="341"/>
    </location>
</feature>
<dbReference type="GeneID" id="78151821"/>
<evidence type="ECO:0000256" key="2">
    <source>
        <dbReference type="ARBA" id="ARBA00004613"/>
    </source>
</evidence>
<dbReference type="PANTHER" id="PTHR30033">
    <property type="entry name" value="FLAGELLAR HOOK-ASSOCIATED PROTEIN 1"/>
    <property type="match status" value="1"/>
</dbReference>
<dbReference type="OrthoDB" id="9802553at2"/>
<reference evidence="11 12" key="1">
    <citation type="journal article" date="2014" name="Genome Announc.">
        <title>Draft genome sequences of eight enterohepatic helicobacter species isolated from both laboratory and wild rodents.</title>
        <authorList>
            <person name="Sheh A."/>
            <person name="Shen Z."/>
            <person name="Fox J.G."/>
        </authorList>
    </citation>
    <scope>NUCLEOTIDE SEQUENCE [LARGE SCALE GENOMIC DNA]</scope>
    <source>
        <strain evidence="11 12">MIT 98-6810</strain>
    </source>
</reference>